<accession>A0A0E9RP57</accession>
<proteinExistence type="predicted"/>
<reference evidence="1" key="1">
    <citation type="submission" date="2014-11" db="EMBL/GenBank/DDBJ databases">
        <authorList>
            <person name="Amaro Gonzalez C."/>
        </authorList>
    </citation>
    <scope>NUCLEOTIDE SEQUENCE</scope>
</reference>
<evidence type="ECO:0000313" key="1">
    <source>
        <dbReference type="EMBL" id="JAH30607.1"/>
    </source>
</evidence>
<reference evidence="1" key="2">
    <citation type="journal article" date="2015" name="Fish Shellfish Immunol.">
        <title>Early steps in the European eel (Anguilla anguilla)-Vibrio vulnificus interaction in the gills: Role of the RtxA13 toxin.</title>
        <authorList>
            <person name="Callol A."/>
            <person name="Pajuelo D."/>
            <person name="Ebbesson L."/>
            <person name="Teles M."/>
            <person name="MacKenzie S."/>
            <person name="Amaro C."/>
        </authorList>
    </citation>
    <scope>NUCLEOTIDE SEQUENCE</scope>
</reference>
<name>A0A0E9RP57_ANGAN</name>
<sequence>MIELIKYRNSRIWHKIPKRISSPALLVQLELKVEPVMLGLLRATFPQNSQKILVDMHLLNLDFYLCIVKPMKMEDLHAFMFRKYI</sequence>
<protein>
    <submittedName>
        <fullName evidence="1">Uncharacterized protein</fullName>
    </submittedName>
</protein>
<organism evidence="1">
    <name type="scientific">Anguilla anguilla</name>
    <name type="common">European freshwater eel</name>
    <name type="synonym">Muraena anguilla</name>
    <dbReference type="NCBI Taxonomy" id="7936"/>
    <lineage>
        <taxon>Eukaryota</taxon>
        <taxon>Metazoa</taxon>
        <taxon>Chordata</taxon>
        <taxon>Craniata</taxon>
        <taxon>Vertebrata</taxon>
        <taxon>Euteleostomi</taxon>
        <taxon>Actinopterygii</taxon>
        <taxon>Neopterygii</taxon>
        <taxon>Teleostei</taxon>
        <taxon>Anguilliformes</taxon>
        <taxon>Anguillidae</taxon>
        <taxon>Anguilla</taxon>
    </lineage>
</organism>
<dbReference type="EMBL" id="GBXM01077970">
    <property type="protein sequence ID" value="JAH30607.1"/>
    <property type="molecule type" value="Transcribed_RNA"/>
</dbReference>
<dbReference type="AlphaFoldDB" id="A0A0E9RP57"/>